<dbReference type="Proteomes" id="UP001516400">
    <property type="component" value="Unassembled WGS sequence"/>
</dbReference>
<dbReference type="EMBL" id="JABFTP020000144">
    <property type="protein sequence ID" value="KAL3282410.1"/>
    <property type="molecule type" value="Genomic_DNA"/>
</dbReference>
<proteinExistence type="predicted"/>
<dbReference type="PANTHER" id="PTHR23053">
    <property type="entry name" value="DLEC1 DELETED IN LUNG AND ESOPHAGEAL CANCER 1"/>
    <property type="match status" value="1"/>
</dbReference>
<dbReference type="InterPro" id="IPR033305">
    <property type="entry name" value="Hydin-like"/>
</dbReference>
<dbReference type="AlphaFoldDB" id="A0ABD2NW81"/>
<protein>
    <recommendedName>
        <fullName evidence="3">Hydrocephalus-inducing protein</fullName>
    </recommendedName>
</protein>
<gene>
    <name evidence="1" type="ORF">HHI36_005595</name>
</gene>
<evidence type="ECO:0000313" key="2">
    <source>
        <dbReference type="Proteomes" id="UP001516400"/>
    </source>
</evidence>
<reference evidence="1 2" key="1">
    <citation type="journal article" date="2021" name="BMC Biol.">
        <title>Horizontally acquired antibacterial genes associated with adaptive radiation of ladybird beetles.</title>
        <authorList>
            <person name="Li H.S."/>
            <person name="Tang X.F."/>
            <person name="Huang Y.H."/>
            <person name="Xu Z.Y."/>
            <person name="Chen M.L."/>
            <person name="Du X.Y."/>
            <person name="Qiu B.Y."/>
            <person name="Chen P.T."/>
            <person name="Zhang W."/>
            <person name="Slipinski A."/>
            <person name="Escalona H.E."/>
            <person name="Waterhouse R.M."/>
            <person name="Zwick A."/>
            <person name="Pang H."/>
        </authorList>
    </citation>
    <scope>NUCLEOTIDE SEQUENCE [LARGE SCALE GENOMIC DNA]</scope>
    <source>
        <strain evidence="1">SYSU2018</strain>
    </source>
</reference>
<name>A0ABD2NW81_9CUCU</name>
<accession>A0ABD2NW81</accession>
<dbReference type="PANTHER" id="PTHR23053:SF0">
    <property type="entry name" value="HYDROCEPHALUS-INDUCING PROTEIN HOMOLOG"/>
    <property type="match status" value="1"/>
</dbReference>
<keyword evidence="2" id="KW-1185">Reference proteome</keyword>
<evidence type="ECO:0008006" key="3">
    <source>
        <dbReference type="Google" id="ProtNLM"/>
    </source>
</evidence>
<organism evidence="1 2">
    <name type="scientific">Cryptolaemus montrouzieri</name>
    <dbReference type="NCBI Taxonomy" id="559131"/>
    <lineage>
        <taxon>Eukaryota</taxon>
        <taxon>Metazoa</taxon>
        <taxon>Ecdysozoa</taxon>
        <taxon>Arthropoda</taxon>
        <taxon>Hexapoda</taxon>
        <taxon>Insecta</taxon>
        <taxon>Pterygota</taxon>
        <taxon>Neoptera</taxon>
        <taxon>Endopterygota</taxon>
        <taxon>Coleoptera</taxon>
        <taxon>Polyphaga</taxon>
        <taxon>Cucujiformia</taxon>
        <taxon>Coccinelloidea</taxon>
        <taxon>Coccinellidae</taxon>
        <taxon>Scymninae</taxon>
        <taxon>Scymnini</taxon>
        <taxon>Cryptolaemus</taxon>
    </lineage>
</organism>
<comment type="caution">
    <text evidence="1">The sequence shown here is derived from an EMBL/GenBank/DDBJ whole genome shotgun (WGS) entry which is preliminary data.</text>
</comment>
<sequence length="254" mass="28960">MENIFIVPPYENYELAIKYLPAKVESACVQLYINNPQLGTYTYNLILNAQAPNSEPEIHFKTPLGRSTTRSIFLPRSFPSNDLHAKIADNKYFEVTKINTLTDKPNIEVSFYPSDIGISRGALNVISYMGEYTYPLVGEAIHPEPQGPLTLGCGETITIEFKNPFEDNRIFQFSLENNVENNFFIVKPPFETIKGRNSTKISITAQRPSRQSSTTMTNRMEITGFITAKLSIVCEHENAFFKWIYYLQCKLSNK</sequence>
<evidence type="ECO:0000313" key="1">
    <source>
        <dbReference type="EMBL" id="KAL3282410.1"/>
    </source>
</evidence>